<dbReference type="Gene3D" id="2.60.40.4070">
    <property type="match status" value="1"/>
</dbReference>
<dbReference type="AlphaFoldDB" id="A0A381W6P2"/>
<dbReference type="EMBL" id="UINC01010868">
    <property type="protein sequence ID" value="SVA48184.1"/>
    <property type="molecule type" value="Genomic_DNA"/>
</dbReference>
<sequence>MTWINRFLFYFGITAILTGESITVMDSYNTLFGNQGPIHATPHITNLIRNGAQELSTNEKMDLAGLGLAVLGKNIVALAPVDLDQSYDTEHFRLFYTLDGYDSVENLEYVIQVGQVFEQVWTFYMDTLEFEPPPSDPDAAHDLYEVYLENLPTYYFGVTYTTNANISDPACVSYIRMRNNYSGNQFSNHTELENIKVTAVHEFFHSIQFGYNCFERLWLMEATAVWSEDELYNGINDHYRYMASWFSNPDKSIDDESSHMYGSFIYFQYIDEHLGGPGTIKACWDNSNSLASPVNDISVAAVDAALEPYNSSFEDAYIRMRIANRILSANENADPYSYNEADGYRTVVTGPPEQYLIFEQGNIETEQDQSLRLYESLYYSLTTESPVKIKLTKSDGEFSLSSIVKHQGTEQWTVRTGDELNIDPEIGIEWISLVVSSLGLDETNWDFTLQFKDGYSEDFTFFPPYPNPSYGNTVHIDLQVISEQTIHTKVYDLLGREMWSSSNHFSDPELVTLMWNGLNKEGRRVANGIYLIKLEGRSDQKSHRITLLKKSE</sequence>
<proteinExistence type="predicted"/>
<accession>A0A381W6P2</accession>
<dbReference type="NCBIfam" id="NF045524">
    <property type="entry name" value="MXAN_6640_HExxH"/>
    <property type="match status" value="1"/>
</dbReference>
<reference evidence="1" key="1">
    <citation type="submission" date="2018-05" db="EMBL/GenBank/DDBJ databases">
        <authorList>
            <person name="Lanie J.A."/>
            <person name="Ng W.-L."/>
            <person name="Kazmierczak K.M."/>
            <person name="Andrzejewski T.M."/>
            <person name="Davidsen T.M."/>
            <person name="Wayne K.J."/>
            <person name="Tettelin H."/>
            <person name="Glass J.I."/>
            <person name="Rusch D."/>
            <person name="Podicherti R."/>
            <person name="Tsui H.-C.T."/>
            <person name="Winkler M.E."/>
        </authorList>
    </citation>
    <scope>NUCLEOTIDE SEQUENCE</scope>
</reference>
<protein>
    <recommendedName>
        <fullName evidence="2">Secretion system C-terminal sorting domain-containing protein</fullName>
    </recommendedName>
</protein>
<evidence type="ECO:0000313" key="1">
    <source>
        <dbReference type="EMBL" id="SVA48184.1"/>
    </source>
</evidence>
<gene>
    <name evidence="1" type="ORF">METZ01_LOCUS101038</name>
</gene>
<name>A0A381W6P2_9ZZZZ</name>
<dbReference type="InterPro" id="IPR045690">
    <property type="entry name" value="DUF6055"/>
</dbReference>
<organism evidence="1">
    <name type="scientific">marine metagenome</name>
    <dbReference type="NCBI Taxonomy" id="408172"/>
    <lineage>
        <taxon>unclassified sequences</taxon>
        <taxon>metagenomes</taxon>
        <taxon>ecological metagenomes</taxon>
    </lineage>
</organism>
<dbReference type="NCBIfam" id="TIGR04183">
    <property type="entry name" value="Por_Secre_tail"/>
    <property type="match status" value="1"/>
</dbReference>
<dbReference type="Pfam" id="PF19527">
    <property type="entry name" value="DUF6055"/>
    <property type="match status" value="1"/>
</dbReference>
<dbReference type="InterPro" id="IPR026444">
    <property type="entry name" value="Secre_tail"/>
</dbReference>
<evidence type="ECO:0008006" key="2">
    <source>
        <dbReference type="Google" id="ProtNLM"/>
    </source>
</evidence>